<dbReference type="VEuPathDB" id="FungiDB:RhiirA1_414192"/>
<gene>
    <name evidence="1" type="ORF">RhiirA1_414192</name>
</gene>
<dbReference type="Proteomes" id="UP000232688">
    <property type="component" value="Unassembled WGS sequence"/>
</dbReference>
<dbReference type="AlphaFoldDB" id="A0A2N0S4Z4"/>
<evidence type="ECO:0000313" key="2">
    <source>
        <dbReference type="Proteomes" id="UP000232688"/>
    </source>
</evidence>
<dbReference type="VEuPathDB" id="FungiDB:RhiirFUN_017198"/>
<proteinExistence type="predicted"/>
<protein>
    <submittedName>
        <fullName evidence="1">Uncharacterized protein</fullName>
    </submittedName>
</protein>
<comment type="caution">
    <text evidence="1">The sequence shown here is derived from an EMBL/GenBank/DDBJ whole genome shotgun (WGS) entry which is preliminary data.</text>
</comment>
<dbReference type="VEuPathDB" id="FungiDB:FUN_013882"/>
<evidence type="ECO:0000313" key="1">
    <source>
        <dbReference type="EMBL" id="PKC70619.1"/>
    </source>
</evidence>
<reference evidence="1 2" key="1">
    <citation type="submission" date="2017-10" db="EMBL/GenBank/DDBJ databases">
        <title>Extensive intraspecific genome diversity in a model arbuscular mycorrhizal fungus.</title>
        <authorList>
            <person name="Chen E.C.H."/>
            <person name="Morin E."/>
            <person name="Baudet D."/>
            <person name="Noel J."/>
            <person name="Ndikumana S."/>
            <person name="Charron P."/>
            <person name="St-Onge C."/>
            <person name="Giorgi J."/>
            <person name="Grigoriev I.V."/>
            <person name="Roux C."/>
            <person name="Martin F.M."/>
            <person name="Corradi N."/>
        </authorList>
    </citation>
    <scope>NUCLEOTIDE SEQUENCE [LARGE SCALE GENOMIC DNA]</scope>
    <source>
        <strain evidence="1 2">A1</strain>
    </source>
</reference>
<name>A0A2N0S4Z4_9GLOM</name>
<organism evidence="1 2">
    <name type="scientific">Rhizophagus irregularis</name>
    <dbReference type="NCBI Taxonomy" id="588596"/>
    <lineage>
        <taxon>Eukaryota</taxon>
        <taxon>Fungi</taxon>
        <taxon>Fungi incertae sedis</taxon>
        <taxon>Mucoromycota</taxon>
        <taxon>Glomeromycotina</taxon>
        <taxon>Glomeromycetes</taxon>
        <taxon>Glomerales</taxon>
        <taxon>Glomeraceae</taxon>
        <taxon>Rhizophagus</taxon>
    </lineage>
</organism>
<reference evidence="1 2" key="2">
    <citation type="submission" date="2017-10" db="EMBL/GenBank/DDBJ databases">
        <title>Genome analyses suggest a sexual origin of heterokaryosis in a supposedly ancient asexual fungus.</title>
        <authorList>
            <person name="Corradi N."/>
            <person name="Sedzielewska K."/>
            <person name="Noel J."/>
            <person name="Charron P."/>
            <person name="Farinelli L."/>
            <person name="Marton T."/>
            <person name="Kruger M."/>
            <person name="Pelin A."/>
            <person name="Brachmann A."/>
            <person name="Corradi N."/>
        </authorList>
    </citation>
    <scope>NUCLEOTIDE SEQUENCE [LARGE SCALE GENOMIC DNA]</scope>
    <source>
        <strain evidence="1 2">A1</strain>
    </source>
</reference>
<accession>A0A2N0S4Z4</accession>
<sequence>MIYVLGQIIDYDPLWVYLITDATVNMGGIGNMIQFIINEGWRDRYHHTSSKETSTTSSSYVGIETSAPTPSINILPRVYTSDESKFELKIKIDTSTSINLENYYFENNGKLRPYSTSTTSTKVSNEDSNTIVDINSDANTKNT</sequence>
<dbReference type="EMBL" id="LLXH01000210">
    <property type="protein sequence ID" value="PKC70619.1"/>
    <property type="molecule type" value="Genomic_DNA"/>
</dbReference>